<evidence type="ECO:0000256" key="2">
    <source>
        <dbReference type="ARBA" id="ARBA00023157"/>
    </source>
</evidence>
<protein>
    <submittedName>
        <fullName evidence="4">Protein DOWNSTREAM OF FLC</fullName>
    </submittedName>
</protein>
<feature type="non-terminal residue" evidence="4">
    <location>
        <position position="1"/>
    </location>
</feature>
<sequence length="234" mass="25971">MTWHITFLYYALQCSGTFTTRFAFLSLCPSLQLPHTHPLPFIEILNFNSVLTHPQPNPLLLLLLLLPSVTIIMASRVVLLLAMCLLPAMVAAIRPAKNPFCVKGRVYCDLCRAGFETSATSYIAGAEVILQCRSRVSNEVVYTKRGWTDSTGAYTMYVDEDHADEVCNAKLVSSPHPQCKEATPGRDQALVILTRNNGIASDDRFANAMGFMSQEVASGCAEILRQYQEFDNEN</sequence>
<name>A0A371I018_MUCPR</name>
<accession>A0A371I018</accession>
<evidence type="ECO:0000256" key="3">
    <source>
        <dbReference type="SAM" id="Phobius"/>
    </source>
</evidence>
<dbReference type="EMBL" id="QJKJ01001288">
    <property type="protein sequence ID" value="RDY08390.1"/>
    <property type="molecule type" value="Genomic_DNA"/>
</dbReference>
<gene>
    <name evidence="4" type="primary">DFC</name>
    <name evidence="4" type="ORF">CR513_07385</name>
</gene>
<evidence type="ECO:0000313" key="5">
    <source>
        <dbReference type="Proteomes" id="UP000257109"/>
    </source>
</evidence>
<evidence type="ECO:0000256" key="1">
    <source>
        <dbReference type="ARBA" id="ARBA00010049"/>
    </source>
</evidence>
<keyword evidence="3" id="KW-0812">Transmembrane</keyword>
<dbReference type="OrthoDB" id="1896520at2759"/>
<dbReference type="Pfam" id="PF01190">
    <property type="entry name" value="Pollen_Ole_e_1"/>
    <property type="match status" value="1"/>
</dbReference>
<comment type="similarity">
    <text evidence="1">Belongs to the Ole e I family.</text>
</comment>
<dbReference type="Proteomes" id="UP000257109">
    <property type="component" value="Unassembled WGS sequence"/>
</dbReference>
<evidence type="ECO:0000313" key="4">
    <source>
        <dbReference type="EMBL" id="RDY08390.1"/>
    </source>
</evidence>
<organism evidence="4 5">
    <name type="scientific">Mucuna pruriens</name>
    <name type="common">Velvet bean</name>
    <name type="synonym">Dolichos pruriens</name>
    <dbReference type="NCBI Taxonomy" id="157652"/>
    <lineage>
        <taxon>Eukaryota</taxon>
        <taxon>Viridiplantae</taxon>
        <taxon>Streptophyta</taxon>
        <taxon>Embryophyta</taxon>
        <taxon>Tracheophyta</taxon>
        <taxon>Spermatophyta</taxon>
        <taxon>Magnoliopsida</taxon>
        <taxon>eudicotyledons</taxon>
        <taxon>Gunneridae</taxon>
        <taxon>Pentapetalae</taxon>
        <taxon>rosids</taxon>
        <taxon>fabids</taxon>
        <taxon>Fabales</taxon>
        <taxon>Fabaceae</taxon>
        <taxon>Papilionoideae</taxon>
        <taxon>50 kb inversion clade</taxon>
        <taxon>NPAAA clade</taxon>
        <taxon>indigoferoid/millettioid clade</taxon>
        <taxon>Phaseoleae</taxon>
        <taxon>Mucuna</taxon>
    </lineage>
</organism>
<comment type="caution">
    <text evidence="4">The sequence shown here is derived from an EMBL/GenBank/DDBJ whole genome shotgun (WGS) entry which is preliminary data.</text>
</comment>
<keyword evidence="5" id="KW-1185">Reference proteome</keyword>
<feature type="transmembrane region" description="Helical" evidence="3">
    <location>
        <begin position="59"/>
        <end position="86"/>
    </location>
</feature>
<dbReference type="InterPro" id="IPR006041">
    <property type="entry name" value="Pollen_Ole_e1_allergen"/>
</dbReference>
<reference evidence="4" key="1">
    <citation type="submission" date="2018-05" db="EMBL/GenBank/DDBJ databases">
        <title>Draft genome of Mucuna pruriens seed.</title>
        <authorList>
            <person name="Nnadi N.E."/>
            <person name="Vos R."/>
            <person name="Hasami M.H."/>
            <person name="Devisetty U.K."/>
            <person name="Aguiy J.C."/>
        </authorList>
    </citation>
    <scope>NUCLEOTIDE SEQUENCE [LARGE SCALE GENOMIC DNA]</scope>
    <source>
        <strain evidence="4">JCA_2017</strain>
    </source>
</reference>
<dbReference type="PANTHER" id="PTHR31614:SF5">
    <property type="entry name" value="ALLERGEN-LIKE PROTEIN BRSN20"/>
    <property type="match status" value="1"/>
</dbReference>
<proteinExistence type="inferred from homology"/>
<keyword evidence="2" id="KW-1015">Disulfide bond</keyword>
<dbReference type="AlphaFoldDB" id="A0A371I018"/>
<keyword evidence="3" id="KW-0472">Membrane</keyword>
<keyword evidence="3" id="KW-1133">Transmembrane helix</keyword>
<dbReference type="PANTHER" id="PTHR31614">
    <property type="entry name" value="PROTEIN DOWNSTREAM OF FLC-RELATED"/>
    <property type="match status" value="1"/>
</dbReference>